<dbReference type="EMBL" id="HBGD01009474">
    <property type="protein sequence ID" value="CAD9084544.1"/>
    <property type="molecule type" value="Transcribed_RNA"/>
</dbReference>
<evidence type="ECO:0000313" key="1">
    <source>
        <dbReference type="EMBL" id="CAD9084544.1"/>
    </source>
</evidence>
<dbReference type="AlphaFoldDB" id="A0A7S1KSR5"/>
<gene>
    <name evidence="1" type="ORF">PCOS0759_LOCUS7798</name>
</gene>
<name>A0A7S1KSR5_9EUKA</name>
<organism evidence="1">
    <name type="scientific">Percolomonas cosmopolitus</name>
    <dbReference type="NCBI Taxonomy" id="63605"/>
    <lineage>
        <taxon>Eukaryota</taxon>
        <taxon>Discoba</taxon>
        <taxon>Heterolobosea</taxon>
        <taxon>Tetramitia</taxon>
        <taxon>Eutetramitia</taxon>
        <taxon>Percolomonadidae</taxon>
        <taxon>Percolomonas</taxon>
    </lineage>
</organism>
<reference evidence="1" key="1">
    <citation type="submission" date="2021-01" db="EMBL/GenBank/DDBJ databases">
        <authorList>
            <person name="Corre E."/>
            <person name="Pelletier E."/>
            <person name="Niang G."/>
            <person name="Scheremetjew M."/>
            <person name="Finn R."/>
            <person name="Kale V."/>
            <person name="Holt S."/>
            <person name="Cochrane G."/>
            <person name="Meng A."/>
            <person name="Brown T."/>
            <person name="Cohen L."/>
        </authorList>
    </citation>
    <scope>NUCLEOTIDE SEQUENCE</scope>
    <source>
        <strain evidence="1">WS</strain>
    </source>
</reference>
<proteinExistence type="predicted"/>
<accession>A0A7S1KSR5</accession>
<protein>
    <submittedName>
        <fullName evidence="1">Uncharacterized protein</fullName>
    </submittedName>
</protein>
<sequence>MRGSIFVHVHVHGSMAFRTKSGKAADDTPIFELALRPRNSCVAFSGGWVSGGESCDKMQSLSHAQFLSLTGQRPFPHTFTFLFPLIDNSLHCSSSSIPIHSLIPFSHST</sequence>